<dbReference type="AlphaFoldDB" id="A0AB35FCW0"/>
<comment type="caution">
    <text evidence="1">The sequence shown here is derived from an EMBL/GenBank/DDBJ whole genome shotgun (WGS) entry which is preliminary data.</text>
</comment>
<gene>
    <name evidence="1" type="ORF">HFO74_13640</name>
</gene>
<protein>
    <submittedName>
        <fullName evidence="1">Uncharacterized protein</fullName>
    </submittedName>
</protein>
<dbReference type="Proteomes" id="UP000758022">
    <property type="component" value="Unassembled WGS sequence"/>
</dbReference>
<evidence type="ECO:0000313" key="1">
    <source>
        <dbReference type="EMBL" id="MBY3064468.1"/>
    </source>
</evidence>
<proteinExistence type="predicted"/>
<sequence length="274" mass="30632">MTAMLSKEVEVDDDVTGQLWTVKDRKKLAQLIAVIALGQAQHAVRIIDELEPLAPALSAAELFRGARGQMLIRGTTEAQKDTSRYHRDGFLFECISWIVARQSSSARTFMKDPHIAATTQGLDGLAIEMDSEKDVMIGATIFEDKCTDNPRKKFHSEVMVTFGEHHTSKRVRDLVANAVSLIRESGLNGSEATKAAARVLDRSFRTYRASLTVGSDISTPQRRKKLFKGYTDLEEITKEQRIGATLIVEELREWFQGLADEVIVALNEYEDTDV</sequence>
<organism evidence="1 2">
    <name type="scientific">Rhizobium laguerreae</name>
    <dbReference type="NCBI Taxonomy" id="1076926"/>
    <lineage>
        <taxon>Bacteria</taxon>
        <taxon>Pseudomonadati</taxon>
        <taxon>Pseudomonadota</taxon>
        <taxon>Alphaproteobacteria</taxon>
        <taxon>Hyphomicrobiales</taxon>
        <taxon>Rhizobiaceae</taxon>
        <taxon>Rhizobium/Agrobacterium group</taxon>
        <taxon>Rhizobium</taxon>
    </lineage>
</organism>
<evidence type="ECO:0000313" key="2">
    <source>
        <dbReference type="Proteomes" id="UP000758022"/>
    </source>
</evidence>
<dbReference type="RefSeq" id="WP_221978868.1">
    <property type="nucleotide sequence ID" value="NZ_JAAXQQ010000004.1"/>
</dbReference>
<accession>A0AB35FCW0</accession>
<reference evidence="1" key="1">
    <citation type="submission" date="2020-04" db="EMBL/GenBank/DDBJ databases">
        <title>Global-level population genomics supports evidence of horizontal gene transfer on evolution of Rhizobia in Lentils.</title>
        <authorList>
            <person name="Gai Y."/>
            <person name="Cook D."/>
            <person name="Riely B."/>
        </authorList>
    </citation>
    <scope>NUCLEOTIDE SEQUENCE</scope>
    <source>
        <strain evidence="1">TLR9</strain>
    </source>
</reference>
<dbReference type="EMBL" id="JAAXQQ010000004">
    <property type="protein sequence ID" value="MBY3064468.1"/>
    <property type="molecule type" value="Genomic_DNA"/>
</dbReference>
<name>A0AB35FCW0_9HYPH</name>